<evidence type="ECO:0000313" key="2">
    <source>
        <dbReference type="EMBL" id="MDQ9557300.1"/>
    </source>
</evidence>
<feature type="non-terminal residue" evidence="2">
    <location>
        <position position="1"/>
    </location>
</feature>
<proteinExistence type="predicted"/>
<dbReference type="EMBL" id="JAVIPQ010000309">
    <property type="protein sequence ID" value="MDQ9557300.1"/>
    <property type="molecule type" value="Genomic_DNA"/>
</dbReference>
<feature type="compositionally biased region" description="Basic and acidic residues" evidence="1">
    <location>
        <begin position="49"/>
        <end position="66"/>
    </location>
</feature>
<evidence type="ECO:0000313" key="3">
    <source>
        <dbReference type="Proteomes" id="UP001234811"/>
    </source>
</evidence>
<feature type="region of interest" description="Disordered" evidence="1">
    <location>
        <begin position="47"/>
        <end position="66"/>
    </location>
</feature>
<feature type="non-terminal residue" evidence="2">
    <location>
        <position position="66"/>
    </location>
</feature>
<dbReference type="AlphaFoldDB" id="A0ABD5BL68"/>
<dbReference type="Proteomes" id="UP001234811">
    <property type="component" value="Unassembled WGS sequence"/>
</dbReference>
<evidence type="ECO:0000256" key="1">
    <source>
        <dbReference type="SAM" id="MobiDB-lite"/>
    </source>
</evidence>
<protein>
    <submittedName>
        <fullName evidence="2">Uncharacterized protein</fullName>
    </submittedName>
</protein>
<organism evidence="2 3">
    <name type="scientific">Serratia marcescens</name>
    <dbReference type="NCBI Taxonomy" id="615"/>
    <lineage>
        <taxon>Bacteria</taxon>
        <taxon>Pseudomonadati</taxon>
        <taxon>Pseudomonadota</taxon>
        <taxon>Gammaproteobacteria</taxon>
        <taxon>Enterobacterales</taxon>
        <taxon>Yersiniaceae</taxon>
        <taxon>Serratia</taxon>
    </lineage>
</organism>
<reference evidence="2 3" key="1">
    <citation type="submission" date="2023-07" db="EMBL/GenBank/DDBJ databases">
        <title>Pathogens genome sequencing project 196.</title>
        <authorList>
            <person name="Cao X."/>
        </authorList>
    </citation>
    <scope>NUCLEOTIDE SEQUENCE [LARGE SCALE GENOMIC DNA]</scope>
    <source>
        <strain evidence="2 3">SM41</strain>
    </source>
</reference>
<gene>
    <name evidence="2" type="ORF">RF091_17525</name>
</gene>
<comment type="caution">
    <text evidence="2">The sequence shown here is derived from an EMBL/GenBank/DDBJ whole genome shotgun (WGS) entry which is preliminary data.</text>
</comment>
<dbReference type="RefSeq" id="WP_309213142.1">
    <property type="nucleotide sequence ID" value="NZ_JAVIPQ010000309.1"/>
</dbReference>
<sequence length="66" mass="7214">TVGGLLSLDGAGGDFAFGHSPQVSINTAAGILNRDMPIGNQHRPVYMRLPEKPEDMQQKDNRYSIM</sequence>
<accession>A0ABD5BL68</accession>
<name>A0ABD5BL68_SERMA</name>